<protein>
    <submittedName>
        <fullName evidence="1">Uncharacterized protein</fullName>
    </submittedName>
</protein>
<proteinExistence type="predicted"/>
<name>W7KRX7_CYTFI</name>
<dbReference type="PATRIC" id="fig|1307436.3.peg.4688"/>
<comment type="caution">
    <text evidence="1">The sequence shown here is derived from an EMBL/GenBank/DDBJ whole genome shotgun (WGS) entry which is preliminary data.</text>
</comment>
<reference evidence="1 2" key="2">
    <citation type="journal article" date="2016" name="Sci. Rep.">
        <title>A novel serine protease, Sep1, from Bacillus firmus DS-1 has nematicidal activity and degrades multiple intestinal-associated nematode proteins.</title>
        <authorList>
            <person name="Geng C."/>
            <person name="Nie X."/>
            <person name="Tang Z."/>
            <person name="Zhang Y."/>
            <person name="Lin J."/>
            <person name="Sun M."/>
            <person name="Peng D."/>
        </authorList>
    </citation>
    <scope>NUCLEOTIDE SEQUENCE [LARGE SCALE GENOMIC DNA]</scope>
    <source>
        <strain evidence="1 2">DS1</strain>
    </source>
</reference>
<dbReference type="OrthoDB" id="2066335at2"/>
<dbReference type="Proteomes" id="UP000019270">
    <property type="component" value="Unassembled WGS sequence"/>
</dbReference>
<gene>
    <name evidence="1" type="ORF">PBF_21978</name>
</gene>
<evidence type="ECO:0000313" key="1">
    <source>
        <dbReference type="EMBL" id="EWG08878.1"/>
    </source>
</evidence>
<dbReference type="RefSeq" id="WP_035332757.1">
    <property type="nucleotide sequence ID" value="NZ_APVL01000027.1"/>
</dbReference>
<organism evidence="1 2">
    <name type="scientific">Cytobacillus firmus DS1</name>
    <dbReference type="NCBI Taxonomy" id="1307436"/>
    <lineage>
        <taxon>Bacteria</taxon>
        <taxon>Bacillati</taxon>
        <taxon>Bacillota</taxon>
        <taxon>Bacilli</taxon>
        <taxon>Bacillales</taxon>
        <taxon>Bacillaceae</taxon>
        <taxon>Cytobacillus</taxon>
    </lineage>
</organism>
<dbReference type="AlphaFoldDB" id="W7KRX7"/>
<dbReference type="eggNOG" id="ENOG502ZF0E">
    <property type="taxonomic scope" value="Bacteria"/>
</dbReference>
<accession>W7KRX7</accession>
<evidence type="ECO:0000313" key="2">
    <source>
        <dbReference type="Proteomes" id="UP000019270"/>
    </source>
</evidence>
<sequence length="100" mass="11027">MENGITAHIGGLKCDSPTCDYKDDSITLEQYESYIDAPCPDCGAPLLTLEDYNQVQKILSLVDLVNSLPEPTEDSKEKGKISFEFNGTGKVNVKIEKLDE</sequence>
<reference evidence="2" key="1">
    <citation type="submission" date="2013-03" db="EMBL/GenBank/DDBJ databases">
        <title>Draft genome sequence of Bacillus firmus DS1.</title>
        <authorList>
            <person name="Peng D."/>
            <person name="Zhu L."/>
            <person name="Sun M."/>
        </authorList>
    </citation>
    <scope>NUCLEOTIDE SEQUENCE [LARGE SCALE GENOMIC DNA]</scope>
    <source>
        <strain evidence="2">DS1</strain>
    </source>
</reference>
<dbReference type="EMBL" id="APVL01000027">
    <property type="protein sequence ID" value="EWG08878.1"/>
    <property type="molecule type" value="Genomic_DNA"/>
</dbReference>